<dbReference type="InterPro" id="IPR012381">
    <property type="entry name" value="EutP_PduV"/>
</dbReference>
<dbReference type="NCBIfam" id="TIGR02528">
    <property type="entry name" value="EutP"/>
    <property type="match status" value="1"/>
</dbReference>
<dbReference type="PIRSF" id="PIRSF036409">
    <property type="entry name" value="EutP_PduV"/>
    <property type="match status" value="1"/>
</dbReference>
<sequence length="145" mass="16128">MKKAMLIGAIGCGKTTLIQALHHIQINYNKTQALDFYDDIIDTPGEYVEHRRLYSTLITTSAEASIIFLLQSSIDKRAIFPPGFTTMFSADVVGIITKVDEASESDIEYARSRLLETGINHIIEVSSVTNQNVDQVRKLIDSHNG</sequence>
<comment type="caution">
    <text evidence="2">The sequence shown here is derived from an EMBL/GenBank/DDBJ whole genome shotgun (WGS) entry which is preliminary data.</text>
</comment>
<dbReference type="CDD" id="cd00882">
    <property type="entry name" value="Ras_like_GTPase"/>
    <property type="match status" value="1"/>
</dbReference>
<keyword evidence="1" id="KW-0547">Nucleotide-binding</keyword>
<dbReference type="AlphaFoldDB" id="A0A401FMK5"/>
<organism evidence="2 3">
    <name type="scientific">Lentilactobacillus kosonis</name>
    <dbReference type="NCBI Taxonomy" id="2810561"/>
    <lineage>
        <taxon>Bacteria</taxon>
        <taxon>Bacillati</taxon>
        <taxon>Bacillota</taxon>
        <taxon>Bacilli</taxon>
        <taxon>Lactobacillales</taxon>
        <taxon>Lactobacillaceae</taxon>
        <taxon>Lentilactobacillus</taxon>
    </lineage>
</organism>
<reference evidence="2 3" key="1">
    <citation type="submission" date="2017-11" db="EMBL/GenBank/DDBJ databases">
        <title>Draft Genome Sequence of Lactobacillus curieae NBRC 111893 isolated from Koso, a Japanese sugar-Vegetable Fermented Beverage.</title>
        <authorList>
            <person name="Chiou T.Y."/>
            <person name="Oshima K."/>
            <person name="Suda W."/>
            <person name="Hattori M."/>
            <person name="Takahashi T."/>
        </authorList>
    </citation>
    <scope>NUCLEOTIDE SEQUENCE [LARGE SCALE GENOMIC DNA]</scope>
    <source>
        <strain evidence="2 3">NBRC111893</strain>
    </source>
</reference>
<dbReference type="SUPFAM" id="SSF52540">
    <property type="entry name" value="P-loop containing nucleoside triphosphate hydrolases"/>
    <property type="match status" value="1"/>
</dbReference>
<evidence type="ECO:0000313" key="3">
    <source>
        <dbReference type="Proteomes" id="UP000286974"/>
    </source>
</evidence>
<proteinExistence type="inferred from homology"/>
<dbReference type="RefSeq" id="WP_125008513.1">
    <property type="nucleotide sequence ID" value="NZ_BEXA01000003.1"/>
</dbReference>
<dbReference type="Proteomes" id="UP000286974">
    <property type="component" value="Unassembled WGS sequence"/>
</dbReference>
<dbReference type="Pfam" id="PF10662">
    <property type="entry name" value="PduV-EutP"/>
    <property type="match status" value="1"/>
</dbReference>
<dbReference type="GO" id="GO:0006576">
    <property type="term" value="P:biogenic amine metabolic process"/>
    <property type="evidence" value="ECO:0007669"/>
    <property type="project" value="InterPro"/>
</dbReference>
<dbReference type="GO" id="GO:0005524">
    <property type="term" value="F:ATP binding"/>
    <property type="evidence" value="ECO:0007669"/>
    <property type="project" value="UniProtKB-UniRule"/>
</dbReference>
<name>A0A401FMK5_9LACO</name>
<dbReference type="Gene3D" id="3.40.50.300">
    <property type="entry name" value="P-loop containing nucleotide triphosphate hydrolases"/>
    <property type="match status" value="1"/>
</dbReference>
<evidence type="ECO:0000256" key="1">
    <source>
        <dbReference type="PIRNR" id="PIRNR036409"/>
    </source>
</evidence>
<gene>
    <name evidence="2" type="ORF">NBRC111893_1750</name>
</gene>
<dbReference type="EMBL" id="BEXA01000003">
    <property type="protein sequence ID" value="GAY73604.1"/>
    <property type="molecule type" value="Genomic_DNA"/>
</dbReference>
<dbReference type="OrthoDB" id="6179at2"/>
<protein>
    <submittedName>
        <fullName evidence="2">Propanediol utilization protein PduV</fullName>
    </submittedName>
</protein>
<evidence type="ECO:0000313" key="2">
    <source>
        <dbReference type="EMBL" id="GAY73604.1"/>
    </source>
</evidence>
<dbReference type="PANTHER" id="PTHR40453:SF1">
    <property type="entry name" value="PROTEIN YOEF"/>
    <property type="match status" value="1"/>
</dbReference>
<comment type="similarity">
    <text evidence="1">Belongs to the EutP/PduV family.</text>
</comment>
<dbReference type="PANTHER" id="PTHR40453">
    <property type="entry name" value="PROTEIN YOEF"/>
    <property type="match status" value="1"/>
</dbReference>
<keyword evidence="3" id="KW-1185">Reference proteome</keyword>
<dbReference type="InterPro" id="IPR027417">
    <property type="entry name" value="P-loop_NTPase"/>
</dbReference>
<accession>A0A401FMK5</accession>